<dbReference type="Pfam" id="PF00400">
    <property type="entry name" value="WD40"/>
    <property type="match status" value="1"/>
</dbReference>
<keyword evidence="4" id="KW-1185">Reference proteome</keyword>
<reference evidence="3" key="1">
    <citation type="submission" date="2020-11" db="EMBL/GenBank/DDBJ databases">
        <authorList>
            <consortium name="DOE Joint Genome Institute"/>
            <person name="Ahrendt S."/>
            <person name="Riley R."/>
            <person name="Andreopoulos W."/>
            <person name="Labutti K."/>
            <person name="Pangilinan J."/>
            <person name="Ruiz-Duenas F.J."/>
            <person name="Barrasa J.M."/>
            <person name="Sanchez-Garcia M."/>
            <person name="Camarero S."/>
            <person name="Miyauchi S."/>
            <person name="Serrano A."/>
            <person name="Linde D."/>
            <person name="Babiker R."/>
            <person name="Drula E."/>
            <person name="Ayuso-Fernandez I."/>
            <person name="Pacheco R."/>
            <person name="Padilla G."/>
            <person name="Ferreira P."/>
            <person name="Barriuso J."/>
            <person name="Kellner H."/>
            <person name="Castanera R."/>
            <person name="Alfaro M."/>
            <person name="Ramirez L."/>
            <person name="Pisabarro A.G."/>
            <person name="Kuo A."/>
            <person name="Tritt A."/>
            <person name="Lipzen A."/>
            <person name="He G."/>
            <person name="Yan M."/>
            <person name="Ng V."/>
            <person name="Cullen D."/>
            <person name="Martin F."/>
            <person name="Rosso M.-N."/>
            <person name="Henrissat B."/>
            <person name="Hibbett D."/>
            <person name="Martinez A.T."/>
            <person name="Grigoriev I.V."/>
        </authorList>
    </citation>
    <scope>NUCLEOTIDE SEQUENCE</scope>
    <source>
        <strain evidence="3">CBS 506.95</strain>
    </source>
</reference>
<accession>A0A9P6ER38</accession>
<feature type="compositionally biased region" description="Basic residues" evidence="2">
    <location>
        <begin position="97"/>
        <end position="109"/>
    </location>
</feature>
<gene>
    <name evidence="3" type="ORF">CPB83DRAFT_482789</name>
</gene>
<organism evidence="3 4">
    <name type="scientific">Crepidotus variabilis</name>
    <dbReference type="NCBI Taxonomy" id="179855"/>
    <lineage>
        <taxon>Eukaryota</taxon>
        <taxon>Fungi</taxon>
        <taxon>Dikarya</taxon>
        <taxon>Basidiomycota</taxon>
        <taxon>Agaricomycotina</taxon>
        <taxon>Agaricomycetes</taxon>
        <taxon>Agaricomycetidae</taxon>
        <taxon>Agaricales</taxon>
        <taxon>Agaricineae</taxon>
        <taxon>Crepidotaceae</taxon>
        <taxon>Crepidotus</taxon>
    </lineage>
</organism>
<sequence>MAVPVSTAPVIKTDRGRSSTRSPVRRRTSVNLETPIPRRGRSASINSSRSWESPEARRKRTKSRGRDRSRSYTPSSSRSGSRDVQKYDKGPYCNSRSRSRSRRGRRAQSRRYSTSPLRSPSWSRSRRSTSSIASSRSRSSSVAQKRGRVENSRSRRKSRSRSSRERKRSRSRSRSRTRSRRTSKRKDRYECQAPSPKATDILKIKEEIKEAQLPRPKARFSRVGTVANTDWPATNSNAQFVIKHFDVPANDVSVQQIVFGQQGRMVAVACSDSTIRLWETKPKIREVTQVSTTSAIVGLCWMDGDSGFLTLGVDCQVALHIQKLDKWHSCKLFNMLSTSATTTDVPTCMVYTTGKIAIATLTGVKVWFLTKGVWQQQRDITRSGVTTLKFLPDGNALVGGCKDGLLWYCEVPNGTLRAYAFMPLRKAITAMDMPASSSHLLVTQEGGSAYLVALRLTENKGVIEKTYTSDKVKAEGTGCGAIFATYGQALVFGSTNGCALVWDRKKGSVVYGLKHPEGMSRLYILLDVIG</sequence>
<dbReference type="PROSITE" id="PS50082">
    <property type="entry name" value="WD_REPEATS_2"/>
    <property type="match status" value="1"/>
</dbReference>
<feature type="repeat" description="WD" evidence="1">
    <location>
        <begin position="247"/>
        <end position="279"/>
    </location>
</feature>
<evidence type="ECO:0000256" key="1">
    <source>
        <dbReference type="PROSITE-ProRule" id="PRU00221"/>
    </source>
</evidence>
<evidence type="ECO:0000313" key="4">
    <source>
        <dbReference type="Proteomes" id="UP000807306"/>
    </source>
</evidence>
<dbReference type="AlphaFoldDB" id="A0A9P6ER38"/>
<dbReference type="Proteomes" id="UP000807306">
    <property type="component" value="Unassembled WGS sequence"/>
</dbReference>
<name>A0A9P6ER38_9AGAR</name>
<dbReference type="InterPro" id="IPR036322">
    <property type="entry name" value="WD40_repeat_dom_sf"/>
</dbReference>
<dbReference type="OrthoDB" id="3236053at2759"/>
<dbReference type="Gene3D" id="2.130.10.10">
    <property type="entry name" value="YVTN repeat-like/Quinoprotein amine dehydrogenase"/>
    <property type="match status" value="1"/>
</dbReference>
<evidence type="ECO:0000256" key="2">
    <source>
        <dbReference type="SAM" id="MobiDB-lite"/>
    </source>
</evidence>
<comment type="caution">
    <text evidence="3">The sequence shown here is derived from an EMBL/GenBank/DDBJ whole genome shotgun (WGS) entry which is preliminary data.</text>
</comment>
<dbReference type="InterPro" id="IPR015943">
    <property type="entry name" value="WD40/YVTN_repeat-like_dom_sf"/>
</dbReference>
<proteinExistence type="predicted"/>
<keyword evidence="1" id="KW-0853">WD repeat</keyword>
<evidence type="ECO:0000313" key="3">
    <source>
        <dbReference type="EMBL" id="KAF9533587.1"/>
    </source>
</evidence>
<protein>
    <submittedName>
        <fullName evidence="3">WD40-repeat-containing domain protein</fullName>
    </submittedName>
</protein>
<feature type="compositionally biased region" description="Basic and acidic residues" evidence="2">
    <location>
        <begin position="80"/>
        <end position="89"/>
    </location>
</feature>
<dbReference type="SUPFAM" id="SSF50978">
    <property type="entry name" value="WD40 repeat-like"/>
    <property type="match status" value="1"/>
</dbReference>
<feature type="compositionally biased region" description="Basic residues" evidence="2">
    <location>
        <begin position="154"/>
        <end position="186"/>
    </location>
</feature>
<feature type="compositionally biased region" description="Low complexity" evidence="2">
    <location>
        <begin position="110"/>
        <end position="141"/>
    </location>
</feature>
<dbReference type="SMART" id="SM00320">
    <property type="entry name" value="WD40"/>
    <property type="match status" value="4"/>
</dbReference>
<dbReference type="EMBL" id="MU157828">
    <property type="protein sequence ID" value="KAF9533587.1"/>
    <property type="molecule type" value="Genomic_DNA"/>
</dbReference>
<dbReference type="InterPro" id="IPR001680">
    <property type="entry name" value="WD40_rpt"/>
</dbReference>
<feature type="region of interest" description="Disordered" evidence="2">
    <location>
        <begin position="1"/>
        <end position="198"/>
    </location>
</feature>